<reference evidence="1" key="1">
    <citation type="journal article" date="2020" name="Stud. Mycol.">
        <title>101 Dothideomycetes genomes: a test case for predicting lifestyles and emergence of pathogens.</title>
        <authorList>
            <person name="Haridas S."/>
            <person name="Albert R."/>
            <person name="Binder M."/>
            <person name="Bloem J."/>
            <person name="Labutti K."/>
            <person name="Salamov A."/>
            <person name="Andreopoulos B."/>
            <person name="Baker S."/>
            <person name="Barry K."/>
            <person name="Bills G."/>
            <person name="Bluhm B."/>
            <person name="Cannon C."/>
            <person name="Castanera R."/>
            <person name="Culley D."/>
            <person name="Daum C."/>
            <person name="Ezra D."/>
            <person name="Gonzalez J."/>
            <person name="Henrissat B."/>
            <person name="Kuo A."/>
            <person name="Liang C."/>
            <person name="Lipzen A."/>
            <person name="Lutzoni F."/>
            <person name="Magnuson J."/>
            <person name="Mondo S."/>
            <person name="Nolan M."/>
            <person name="Ohm R."/>
            <person name="Pangilinan J."/>
            <person name="Park H.-J."/>
            <person name="Ramirez L."/>
            <person name="Alfaro M."/>
            <person name="Sun H."/>
            <person name="Tritt A."/>
            <person name="Yoshinaga Y."/>
            <person name="Zwiers L.-H."/>
            <person name="Turgeon B."/>
            <person name="Goodwin S."/>
            <person name="Spatafora J."/>
            <person name="Crous P."/>
            <person name="Grigoriev I."/>
        </authorList>
    </citation>
    <scope>NUCLEOTIDE SEQUENCE</scope>
    <source>
        <strain evidence="1">CBS 125425</strain>
    </source>
</reference>
<name>A0A9P4QWK9_9PLEO</name>
<accession>A0A9P4QWK9</accession>
<organism evidence="1 2">
    <name type="scientific">Polyplosphaeria fusca</name>
    <dbReference type="NCBI Taxonomy" id="682080"/>
    <lineage>
        <taxon>Eukaryota</taxon>
        <taxon>Fungi</taxon>
        <taxon>Dikarya</taxon>
        <taxon>Ascomycota</taxon>
        <taxon>Pezizomycotina</taxon>
        <taxon>Dothideomycetes</taxon>
        <taxon>Pleosporomycetidae</taxon>
        <taxon>Pleosporales</taxon>
        <taxon>Tetraplosphaeriaceae</taxon>
        <taxon>Polyplosphaeria</taxon>
    </lineage>
</organism>
<gene>
    <name evidence="1" type="ORF">EJ04DRAFT_336789</name>
</gene>
<dbReference type="EMBL" id="ML996177">
    <property type="protein sequence ID" value="KAF2732424.1"/>
    <property type="molecule type" value="Genomic_DNA"/>
</dbReference>
<evidence type="ECO:0000313" key="1">
    <source>
        <dbReference type="EMBL" id="KAF2732424.1"/>
    </source>
</evidence>
<protein>
    <submittedName>
        <fullName evidence="1">Uncharacterized protein</fullName>
    </submittedName>
</protein>
<sequence length="91" mass="10167">MKSSFRAEQVRASAFICGLDSGSSEPLGEVDQWLFGQRHCPRASLSVLVTCMSSRAIQGFGHVERSWRCPPLNEGRVALWRPCLSLVCTRR</sequence>
<dbReference type="Proteomes" id="UP000799444">
    <property type="component" value="Unassembled WGS sequence"/>
</dbReference>
<evidence type="ECO:0000313" key="2">
    <source>
        <dbReference type="Proteomes" id="UP000799444"/>
    </source>
</evidence>
<dbReference type="AlphaFoldDB" id="A0A9P4QWK9"/>
<proteinExistence type="predicted"/>
<comment type="caution">
    <text evidence="1">The sequence shown here is derived from an EMBL/GenBank/DDBJ whole genome shotgun (WGS) entry which is preliminary data.</text>
</comment>
<keyword evidence="2" id="KW-1185">Reference proteome</keyword>